<dbReference type="AlphaFoldDB" id="A0AAV8PWR2"/>
<gene>
    <name evidence="6" type="ORF">OPV22_027920</name>
</gene>
<keyword evidence="2" id="KW-0479">Metal-binding</keyword>
<dbReference type="PROSITE" id="PS51795">
    <property type="entry name" value="ZF_FLZ"/>
    <property type="match status" value="1"/>
</dbReference>
<name>A0AAV8PWR2_ENSVE</name>
<feature type="zinc finger region" description="FLZ-type" evidence="3">
    <location>
        <begin position="71"/>
        <end position="115"/>
    </location>
</feature>
<dbReference type="Pfam" id="PF04570">
    <property type="entry name" value="zf-FLZ"/>
    <property type="match status" value="1"/>
</dbReference>
<dbReference type="GO" id="GO:0046872">
    <property type="term" value="F:metal ion binding"/>
    <property type="evidence" value="ECO:0007669"/>
    <property type="project" value="UniProtKB-KW"/>
</dbReference>
<feature type="compositionally biased region" description="Basic and acidic residues" evidence="4">
    <location>
        <begin position="127"/>
        <end position="147"/>
    </location>
</feature>
<dbReference type="PANTHER" id="PTHR46057:SF9">
    <property type="entry name" value="FCS-LIKE ZINC FINGER 1"/>
    <property type="match status" value="1"/>
</dbReference>
<evidence type="ECO:0000313" key="7">
    <source>
        <dbReference type="Proteomes" id="UP001222027"/>
    </source>
</evidence>
<accession>A0AAV8PWR2</accession>
<dbReference type="InterPro" id="IPR007650">
    <property type="entry name" value="Zf-FLZ_dom"/>
</dbReference>
<dbReference type="EMBL" id="JAQQAF010000008">
    <property type="protein sequence ID" value="KAJ8465368.1"/>
    <property type="molecule type" value="Genomic_DNA"/>
</dbReference>
<protein>
    <recommendedName>
        <fullName evidence="5">FLZ-type domain-containing protein</fullName>
    </recommendedName>
</protein>
<feature type="domain" description="FLZ-type" evidence="5">
    <location>
        <begin position="71"/>
        <end position="115"/>
    </location>
</feature>
<keyword evidence="7" id="KW-1185">Reference proteome</keyword>
<dbReference type="InterPro" id="IPR044533">
    <property type="entry name" value="FLZ1/2/3"/>
</dbReference>
<evidence type="ECO:0000256" key="2">
    <source>
        <dbReference type="ARBA" id="ARBA00022723"/>
    </source>
</evidence>
<evidence type="ECO:0000259" key="5">
    <source>
        <dbReference type="PROSITE" id="PS51795"/>
    </source>
</evidence>
<feature type="region of interest" description="Disordered" evidence="4">
    <location>
        <begin position="121"/>
        <end position="156"/>
    </location>
</feature>
<evidence type="ECO:0000256" key="1">
    <source>
        <dbReference type="ARBA" id="ARBA00009374"/>
    </source>
</evidence>
<proteinExistence type="inferred from homology"/>
<organism evidence="6 7">
    <name type="scientific">Ensete ventricosum</name>
    <name type="common">Abyssinian banana</name>
    <name type="synonym">Musa ensete</name>
    <dbReference type="NCBI Taxonomy" id="4639"/>
    <lineage>
        <taxon>Eukaryota</taxon>
        <taxon>Viridiplantae</taxon>
        <taxon>Streptophyta</taxon>
        <taxon>Embryophyta</taxon>
        <taxon>Tracheophyta</taxon>
        <taxon>Spermatophyta</taxon>
        <taxon>Magnoliopsida</taxon>
        <taxon>Liliopsida</taxon>
        <taxon>Zingiberales</taxon>
        <taxon>Musaceae</taxon>
        <taxon>Ensete</taxon>
    </lineage>
</organism>
<comment type="similarity">
    <text evidence="1">Belongs to the FLZ family.</text>
</comment>
<reference evidence="6 7" key="1">
    <citation type="submission" date="2022-12" db="EMBL/GenBank/DDBJ databases">
        <title>Chromosome-scale assembly of the Ensete ventricosum genome.</title>
        <authorList>
            <person name="Dussert Y."/>
            <person name="Stocks J."/>
            <person name="Wendawek A."/>
            <person name="Woldeyes F."/>
            <person name="Nichols R.A."/>
            <person name="Borrell J.S."/>
        </authorList>
    </citation>
    <scope>NUCLEOTIDE SEQUENCE [LARGE SCALE GENOMIC DNA]</scope>
    <source>
        <strain evidence="7">cv. Maze</strain>
        <tissue evidence="6">Seeds</tissue>
    </source>
</reference>
<evidence type="ECO:0000256" key="4">
    <source>
        <dbReference type="SAM" id="MobiDB-lite"/>
    </source>
</evidence>
<dbReference type="Proteomes" id="UP001222027">
    <property type="component" value="Unassembled WGS sequence"/>
</dbReference>
<comment type="caution">
    <text evidence="6">The sequence shown here is derived from an EMBL/GenBank/DDBJ whole genome shotgun (WGS) entry which is preliminary data.</text>
</comment>
<sequence>MGSSSFSYSSSFDGSLSTIEIQAGFSGCSPYVPSPPPSCFRSAMLRSLSSLRPRSLFFDGLDDEEDDEPRHFLDSCSLCRKPLARNRDIFMYRGDMPFCSEECRREQIEIDEAKERSSKLFIKASSSRKDQQRKNADAGGAKSEKIHVRAGTVVAG</sequence>
<evidence type="ECO:0000256" key="3">
    <source>
        <dbReference type="PROSITE-ProRule" id="PRU01131"/>
    </source>
</evidence>
<dbReference type="PANTHER" id="PTHR46057">
    <property type="entry name" value="FCS-LIKE ZINC FINGER 1-RELATED"/>
    <property type="match status" value="1"/>
</dbReference>
<evidence type="ECO:0000313" key="6">
    <source>
        <dbReference type="EMBL" id="KAJ8465368.1"/>
    </source>
</evidence>